<evidence type="ECO:0000313" key="2">
    <source>
        <dbReference type="EMBL" id="OGI81635.1"/>
    </source>
</evidence>
<gene>
    <name evidence="2" type="ORF">A3B93_01625</name>
</gene>
<dbReference type="Proteomes" id="UP000179880">
    <property type="component" value="Unassembled WGS sequence"/>
</dbReference>
<name>A0A1F6WIU6_9BACT</name>
<keyword evidence="1" id="KW-1133">Transmembrane helix</keyword>
<feature type="transmembrane region" description="Helical" evidence="1">
    <location>
        <begin position="6"/>
        <end position="30"/>
    </location>
</feature>
<keyword evidence="1" id="KW-0812">Transmembrane</keyword>
<accession>A0A1F6WIU6</accession>
<protein>
    <submittedName>
        <fullName evidence="2">Uncharacterized protein</fullName>
    </submittedName>
</protein>
<evidence type="ECO:0000256" key="1">
    <source>
        <dbReference type="SAM" id="Phobius"/>
    </source>
</evidence>
<sequence>MKNLFAFFIIIIQLFIAIFIAIAGFILATYSYNALFLFPSSSEKKIEVIEVKVKTFTSMSSCKKEQAYNFSKLIRKLKENPDFFKRIKVDLAHGSDPISMEKPPATIKELENWRFYDFIYLEFPDGFLSEQSGIFSINCFNYDKKNIEFSAAIKTVRETSYGSSERSICYFVAKTGKESMPEIEKQAWILQAIEDAIHSIPN</sequence>
<comment type="caution">
    <text evidence="2">The sequence shown here is derived from an EMBL/GenBank/DDBJ whole genome shotgun (WGS) entry which is preliminary data.</text>
</comment>
<organism evidence="2 3">
    <name type="scientific">Candidatus Nomurabacteria bacterium RIFCSPHIGHO2_02_FULL_42_24</name>
    <dbReference type="NCBI Taxonomy" id="1801757"/>
    <lineage>
        <taxon>Bacteria</taxon>
        <taxon>Candidatus Nomuraibacteriota</taxon>
    </lineage>
</organism>
<evidence type="ECO:0000313" key="3">
    <source>
        <dbReference type="Proteomes" id="UP000179880"/>
    </source>
</evidence>
<dbReference type="AlphaFoldDB" id="A0A1F6WIU6"/>
<keyword evidence="1" id="KW-0472">Membrane</keyword>
<dbReference type="EMBL" id="MFUH01000023">
    <property type="protein sequence ID" value="OGI81635.1"/>
    <property type="molecule type" value="Genomic_DNA"/>
</dbReference>
<reference evidence="2 3" key="1">
    <citation type="journal article" date="2016" name="Nat. Commun.">
        <title>Thousands of microbial genomes shed light on interconnected biogeochemical processes in an aquifer system.</title>
        <authorList>
            <person name="Anantharaman K."/>
            <person name="Brown C.T."/>
            <person name="Hug L.A."/>
            <person name="Sharon I."/>
            <person name="Castelle C.J."/>
            <person name="Probst A.J."/>
            <person name="Thomas B.C."/>
            <person name="Singh A."/>
            <person name="Wilkins M.J."/>
            <person name="Karaoz U."/>
            <person name="Brodie E.L."/>
            <person name="Williams K.H."/>
            <person name="Hubbard S.S."/>
            <person name="Banfield J.F."/>
        </authorList>
    </citation>
    <scope>NUCLEOTIDE SEQUENCE [LARGE SCALE GENOMIC DNA]</scope>
</reference>
<proteinExistence type="predicted"/>